<feature type="domain" description="Multidrug resistance protein MdtA-like C-terminal permuted SH3" evidence="8">
    <location>
        <begin position="335"/>
        <end position="388"/>
    </location>
</feature>
<dbReference type="Pfam" id="PF25954">
    <property type="entry name" value="Beta-barrel_RND_2"/>
    <property type="match status" value="1"/>
</dbReference>
<evidence type="ECO:0000259" key="6">
    <source>
        <dbReference type="Pfam" id="PF25917"/>
    </source>
</evidence>
<evidence type="ECO:0000256" key="2">
    <source>
        <dbReference type="ARBA" id="ARBA00009477"/>
    </source>
</evidence>
<feature type="transmembrane region" description="Helical" evidence="5">
    <location>
        <begin position="6"/>
        <end position="25"/>
    </location>
</feature>
<comment type="similarity">
    <text evidence="2">Belongs to the membrane fusion protein (MFP) (TC 8.A.1) family.</text>
</comment>
<dbReference type="Gene3D" id="2.40.50.100">
    <property type="match status" value="1"/>
</dbReference>
<gene>
    <name evidence="9" type="ORF">RJJ37_05285</name>
</gene>
<evidence type="ECO:0000313" key="9">
    <source>
        <dbReference type="EMBL" id="MDR9759048.1"/>
    </source>
</evidence>
<keyword evidence="5" id="KW-0472">Membrane</keyword>
<dbReference type="InterPro" id="IPR058792">
    <property type="entry name" value="Beta-barrel_RND_2"/>
</dbReference>
<dbReference type="InterPro" id="IPR058627">
    <property type="entry name" value="MdtA-like_C"/>
</dbReference>
<dbReference type="Pfam" id="PF25917">
    <property type="entry name" value="BSH_RND"/>
    <property type="match status" value="1"/>
</dbReference>
<comment type="caution">
    <text evidence="9">The sequence shown here is derived from an EMBL/GenBank/DDBJ whole genome shotgun (WGS) entry which is preliminary data.</text>
</comment>
<keyword evidence="5" id="KW-1133">Transmembrane helix</keyword>
<dbReference type="Pfam" id="PF25967">
    <property type="entry name" value="RND-MFP_C"/>
    <property type="match status" value="1"/>
</dbReference>
<evidence type="ECO:0000256" key="4">
    <source>
        <dbReference type="SAM" id="MobiDB-lite"/>
    </source>
</evidence>
<keyword evidence="5" id="KW-0812">Transmembrane</keyword>
<evidence type="ECO:0000256" key="5">
    <source>
        <dbReference type="SAM" id="Phobius"/>
    </source>
</evidence>
<dbReference type="PANTHER" id="PTHR30469:SF11">
    <property type="entry name" value="BLL4320 PROTEIN"/>
    <property type="match status" value="1"/>
</dbReference>
<dbReference type="RefSeq" id="WP_097628273.1">
    <property type="nucleotide sequence ID" value="NZ_JAILYG010000001.1"/>
</dbReference>
<feature type="compositionally biased region" description="Gly residues" evidence="4">
    <location>
        <begin position="66"/>
        <end position="78"/>
    </location>
</feature>
<dbReference type="SUPFAM" id="SSF111369">
    <property type="entry name" value="HlyD-like secretion proteins"/>
    <property type="match status" value="1"/>
</dbReference>
<dbReference type="GO" id="GO:0015562">
    <property type="term" value="F:efflux transmembrane transporter activity"/>
    <property type="evidence" value="ECO:0007669"/>
    <property type="project" value="TreeGrafter"/>
</dbReference>
<dbReference type="GO" id="GO:1990281">
    <property type="term" value="C:efflux pump complex"/>
    <property type="evidence" value="ECO:0007669"/>
    <property type="project" value="TreeGrafter"/>
</dbReference>
<dbReference type="EMBL" id="JAVLSH010000002">
    <property type="protein sequence ID" value="MDR9759048.1"/>
    <property type="molecule type" value="Genomic_DNA"/>
</dbReference>
<dbReference type="PANTHER" id="PTHR30469">
    <property type="entry name" value="MULTIDRUG RESISTANCE PROTEIN MDTA"/>
    <property type="match status" value="1"/>
</dbReference>
<keyword evidence="3" id="KW-0813">Transport</keyword>
<comment type="subcellular location">
    <subcellularLocation>
        <location evidence="1">Cell envelope</location>
    </subcellularLocation>
</comment>
<dbReference type="NCBIfam" id="TIGR01730">
    <property type="entry name" value="RND_mfp"/>
    <property type="match status" value="1"/>
</dbReference>
<dbReference type="Gene3D" id="1.10.287.470">
    <property type="entry name" value="Helix hairpin bin"/>
    <property type="match status" value="1"/>
</dbReference>
<evidence type="ECO:0000256" key="3">
    <source>
        <dbReference type="ARBA" id="ARBA00022448"/>
    </source>
</evidence>
<reference evidence="10" key="1">
    <citation type="submission" date="2023-07" db="EMBL/GenBank/DDBJ databases">
        <title>Genomic characterization of faba bean (Vicia faba) microsymbionts in Mexican soils.</title>
        <authorList>
            <person name="Rivera Orduna F.N."/>
            <person name="Guevara-Luna J."/>
            <person name="Yan J."/>
            <person name="Arroyo-Herrera I."/>
            <person name="Li Y."/>
            <person name="Vasquez-Murrieta M.S."/>
            <person name="Wang E.T."/>
        </authorList>
    </citation>
    <scope>NUCLEOTIDE SEQUENCE [LARGE SCALE GENOMIC DNA]</scope>
    <source>
        <strain evidence="10">CH6</strain>
    </source>
</reference>
<dbReference type="AlphaFoldDB" id="A0AAW8NVX9"/>
<feature type="domain" description="CusB-like beta-barrel" evidence="7">
    <location>
        <begin position="252"/>
        <end position="323"/>
    </location>
</feature>
<name>A0AAW8NVX9_9HYPH</name>
<proteinExistence type="inferred from homology"/>
<organism evidence="9 10">
    <name type="scientific">Rhizobium redzepovicii</name>
    <dbReference type="NCBI Taxonomy" id="2867518"/>
    <lineage>
        <taxon>Bacteria</taxon>
        <taxon>Pseudomonadati</taxon>
        <taxon>Pseudomonadota</taxon>
        <taxon>Alphaproteobacteria</taxon>
        <taxon>Hyphomicrobiales</taxon>
        <taxon>Rhizobiaceae</taxon>
        <taxon>Rhizobium/Agrobacterium group</taxon>
        <taxon>Rhizobium</taxon>
    </lineage>
</organism>
<dbReference type="FunFam" id="2.40.30.170:FF:000010">
    <property type="entry name" value="Efflux RND transporter periplasmic adaptor subunit"/>
    <property type="match status" value="1"/>
</dbReference>
<accession>A0AAW8NVX9</accession>
<feature type="domain" description="Multidrug resistance protein MdtA-like barrel-sandwich hybrid" evidence="6">
    <location>
        <begin position="119"/>
        <end position="237"/>
    </location>
</feature>
<dbReference type="Gene3D" id="2.40.420.20">
    <property type="match status" value="1"/>
</dbReference>
<dbReference type="InterPro" id="IPR006143">
    <property type="entry name" value="RND_pump_MFP"/>
</dbReference>
<evidence type="ECO:0000259" key="7">
    <source>
        <dbReference type="Pfam" id="PF25954"/>
    </source>
</evidence>
<evidence type="ECO:0000256" key="1">
    <source>
        <dbReference type="ARBA" id="ARBA00004196"/>
    </source>
</evidence>
<protein>
    <submittedName>
        <fullName evidence="9">Efflux RND transporter periplasmic adaptor subunit</fullName>
    </submittedName>
</protein>
<feature type="region of interest" description="Disordered" evidence="4">
    <location>
        <begin position="52"/>
        <end position="88"/>
    </location>
</feature>
<dbReference type="InterPro" id="IPR058625">
    <property type="entry name" value="MdtA-like_BSH"/>
</dbReference>
<dbReference type="Gene3D" id="2.40.30.170">
    <property type="match status" value="1"/>
</dbReference>
<keyword evidence="10" id="KW-1185">Reference proteome</keyword>
<evidence type="ECO:0000313" key="10">
    <source>
        <dbReference type="Proteomes" id="UP001269402"/>
    </source>
</evidence>
<evidence type="ECO:0000259" key="8">
    <source>
        <dbReference type="Pfam" id="PF25967"/>
    </source>
</evidence>
<sequence length="410" mass="43702">MAFWKQFILSLIVIVAGFAAWVFFVPGAGDMMRDAGIPDGIVSRIAPKAEQTAVADAPARSQGQQRGEGQGQGQGSQGQGENRRNGGGRNGAILVATQAVVQGVVNDRLNAIGTGDAIRSVAVTPQASGTIREILIKSGDRVKAGQVLAKLDSEEQVIARGQADVAVKAAVEKSNLYHNIKSSVSRMDVFDSEIAEQGARLQLQAAELNLARRNIVAPIDGIVGIVPVNIGDNVTTSIPIVTLDDRSEILVDFWVPERFANTVSVGQPVEAMSVAKPGQVFSGEVEAVDNRIDAASRTLRLRARIDNSSDELRAGMSFSVSMKFPGDKYPAVDPQSVQWDSQGSFVWLVNDDKSHKVRVSVVQRNPDFVLVKADLKDGDKIVTQGLQRVREGGAVRVSADVASNGEVATQ</sequence>
<dbReference type="Proteomes" id="UP001269402">
    <property type="component" value="Unassembled WGS sequence"/>
</dbReference>